<dbReference type="RefSeq" id="WP_121450319.1">
    <property type="nucleotide sequence ID" value="NZ_RBWE01000001.1"/>
</dbReference>
<gene>
    <name evidence="1" type="ORF">D7024_02020</name>
</gene>
<proteinExistence type="predicted"/>
<comment type="caution">
    <text evidence="1">The sequence shown here is derived from an EMBL/GenBank/DDBJ whole genome shotgun (WGS) entry which is preliminary data.</text>
</comment>
<organism evidence="1 2">
    <name type="scientific">Desulfofundulus salinus</name>
    <dbReference type="NCBI Taxonomy" id="2419843"/>
    <lineage>
        <taxon>Bacteria</taxon>
        <taxon>Bacillati</taxon>
        <taxon>Bacillota</taxon>
        <taxon>Clostridia</taxon>
        <taxon>Eubacteriales</taxon>
        <taxon>Peptococcaceae</taxon>
        <taxon>Desulfofundulus</taxon>
    </lineage>
</organism>
<dbReference type="AlphaFoldDB" id="A0A494WSW9"/>
<protein>
    <recommendedName>
        <fullName evidence="3">Nucleotide pyrophosphohydrolase</fullName>
    </recommendedName>
</protein>
<name>A0A494WSW9_9FIRM</name>
<reference evidence="1 2" key="1">
    <citation type="submission" date="2018-10" db="EMBL/GenBank/DDBJ databases">
        <authorList>
            <person name="Grouzdev D.S."/>
            <person name="Krutkina M.S."/>
            <person name="Tourova T.P."/>
            <person name="Nazina T.N."/>
        </authorList>
    </citation>
    <scope>NUCLEOTIDE SEQUENCE [LARGE SCALE GENOMIC DNA]</scope>
    <source>
        <strain evidence="1 2">435</strain>
    </source>
</reference>
<keyword evidence="2" id="KW-1185">Reference proteome</keyword>
<evidence type="ECO:0008006" key="3">
    <source>
        <dbReference type="Google" id="ProtNLM"/>
    </source>
</evidence>
<evidence type="ECO:0000313" key="1">
    <source>
        <dbReference type="EMBL" id="RKO65853.1"/>
    </source>
</evidence>
<dbReference type="Gene3D" id="1.10.287.1080">
    <property type="entry name" value="MazG-like"/>
    <property type="match status" value="1"/>
</dbReference>
<sequence>MIYCLIMASTAGIDLARAVKQKMAANARKYPTDTDRGRYQ</sequence>
<dbReference type="OrthoDB" id="9791898at2"/>
<dbReference type="EMBL" id="RBWE01000001">
    <property type="protein sequence ID" value="RKO65853.1"/>
    <property type="molecule type" value="Genomic_DNA"/>
</dbReference>
<dbReference type="Proteomes" id="UP000271256">
    <property type="component" value="Unassembled WGS sequence"/>
</dbReference>
<dbReference type="SUPFAM" id="SSF101386">
    <property type="entry name" value="all-alpha NTP pyrophosphatases"/>
    <property type="match status" value="1"/>
</dbReference>
<accession>A0A494WSW9</accession>
<evidence type="ECO:0000313" key="2">
    <source>
        <dbReference type="Proteomes" id="UP000271256"/>
    </source>
</evidence>